<dbReference type="RefSeq" id="WP_205009230.1">
    <property type="nucleotide sequence ID" value="NZ_JAFBEH010000010.1"/>
</dbReference>
<dbReference type="InterPro" id="IPR003784">
    <property type="entry name" value="BioY"/>
</dbReference>
<evidence type="ECO:0000256" key="5">
    <source>
        <dbReference type="ARBA" id="ARBA00022692"/>
    </source>
</evidence>
<feature type="transmembrane region" description="Helical" evidence="9">
    <location>
        <begin position="57"/>
        <end position="77"/>
    </location>
</feature>
<feature type="transmembrane region" description="Helical" evidence="9">
    <location>
        <begin position="111"/>
        <end position="134"/>
    </location>
</feature>
<reference evidence="10 11" key="1">
    <citation type="submission" date="2021-01" db="EMBL/GenBank/DDBJ databases">
        <title>Genomic Encyclopedia of Type Strains, Phase IV (KMG-IV): sequencing the most valuable type-strain genomes for metagenomic binning, comparative biology and taxonomic classification.</title>
        <authorList>
            <person name="Goeker M."/>
        </authorList>
    </citation>
    <scope>NUCLEOTIDE SEQUENCE [LARGE SCALE GENOMIC DNA]</scope>
    <source>
        <strain evidence="10 11">DSM 27382</strain>
    </source>
</reference>
<organism evidence="10 11">
    <name type="scientific">Streptococcus loxodontisalivarius</name>
    <dbReference type="NCBI Taxonomy" id="1349415"/>
    <lineage>
        <taxon>Bacteria</taxon>
        <taxon>Bacillati</taxon>
        <taxon>Bacillota</taxon>
        <taxon>Bacilli</taxon>
        <taxon>Lactobacillales</taxon>
        <taxon>Streptococcaceae</taxon>
        <taxon>Streptococcus</taxon>
    </lineage>
</organism>
<evidence type="ECO:0000256" key="6">
    <source>
        <dbReference type="ARBA" id="ARBA00022989"/>
    </source>
</evidence>
<comment type="similarity">
    <text evidence="2 8">Belongs to the BioY family.</text>
</comment>
<dbReference type="PANTHER" id="PTHR34295">
    <property type="entry name" value="BIOTIN TRANSPORTER BIOY"/>
    <property type="match status" value="1"/>
</dbReference>
<protein>
    <recommendedName>
        <fullName evidence="8">Biotin transporter</fullName>
    </recommendedName>
</protein>
<dbReference type="PIRSF" id="PIRSF016661">
    <property type="entry name" value="BioY"/>
    <property type="match status" value="1"/>
</dbReference>
<comment type="caution">
    <text evidence="10">The sequence shown here is derived from an EMBL/GenBank/DDBJ whole genome shotgun (WGS) entry which is preliminary data.</text>
</comment>
<dbReference type="Pfam" id="PF02632">
    <property type="entry name" value="BioY"/>
    <property type="match status" value="1"/>
</dbReference>
<proteinExistence type="inferred from homology"/>
<keyword evidence="3 8" id="KW-0813">Transport</keyword>
<evidence type="ECO:0000256" key="9">
    <source>
        <dbReference type="SAM" id="Phobius"/>
    </source>
</evidence>
<evidence type="ECO:0000256" key="3">
    <source>
        <dbReference type="ARBA" id="ARBA00022448"/>
    </source>
</evidence>
<evidence type="ECO:0000313" key="11">
    <source>
        <dbReference type="Proteomes" id="UP000697472"/>
    </source>
</evidence>
<feature type="transmembrane region" description="Helical" evidence="9">
    <location>
        <begin position="83"/>
        <end position="99"/>
    </location>
</feature>
<gene>
    <name evidence="10" type="ORF">JOC28_000678</name>
</gene>
<evidence type="ECO:0000256" key="8">
    <source>
        <dbReference type="PIRNR" id="PIRNR016661"/>
    </source>
</evidence>
<evidence type="ECO:0000256" key="1">
    <source>
        <dbReference type="ARBA" id="ARBA00004651"/>
    </source>
</evidence>
<dbReference type="Proteomes" id="UP000697472">
    <property type="component" value="Unassembled WGS sequence"/>
</dbReference>
<dbReference type="Gene3D" id="1.10.1760.20">
    <property type="match status" value="1"/>
</dbReference>
<keyword evidence="4 8" id="KW-1003">Cell membrane</keyword>
<comment type="subcellular location">
    <subcellularLocation>
        <location evidence="1 8">Cell membrane</location>
        <topology evidence="1 8">Multi-pass membrane protein</topology>
    </subcellularLocation>
</comment>
<evidence type="ECO:0000256" key="7">
    <source>
        <dbReference type="ARBA" id="ARBA00023136"/>
    </source>
</evidence>
<dbReference type="PANTHER" id="PTHR34295:SF4">
    <property type="entry name" value="BIOTIN TRANSPORTER BIOY-RELATED"/>
    <property type="match status" value="1"/>
</dbReference>
<evidence type="ECO:0000313" key="10">
    <source>
        <dbReference type="EMBL" id="MBM7642381.1"/>
    </source>
</evidence>
<name>A0ABS2PR74_9STRE</name>
<keyword evidence="7 8" id="KW-0472">Membrane</keyword>
<sequence length="176" mass="19806">MKIKDMTQMTLWLAITIVLAYVPSIPIPFLPVPIVIQNMVFMMMGAFLGAKRGFLTALLYLFIYATGLLGRGGLAVFFSASGGYLFSYPFAVLLIGYFFKRYWSQMTWIKAFAWILLFGVIFINLCGALFMVYYLHLGNLVPILVSCLIYLPGDIVKAALAVLIFERLKLFSLLAK</sequence>
<evidence type="ECO:0000256" key="4">
    <source>
        <dbReference type="ARBA" id="ARBA00022475"/>
    </source>
</evidence>
<keyword evidence="5 9" id="KW-0812">Transmembrane</keyword>
<keyword evidence="11" id="KW-1185">Reference proteome</keyword>
<accession>A0ABS2PR74</accession>
<feature type="transmembrane region" description="Helical" evidence="9">
    <location>
        <begin position="140"/>
        <end position="165"/>
    </location>
</feature>
<keyword evidence="6 9" id="KW-1133">Transmembrane helix</keyword>
<evidence type="ECO:0000256" key="2">
    <source>
        <dbReference type="ARBA" id="ARBA00010692"/>
    </source>
</evidence>
<dbReference type="EMBL" id="JAFBEH010000010">
    <property type="protein sequence ID" value="MBM7642381.1"/>
    <property type="molecule type" value="Genomic_DNA"/>
</dbReference>